<evidence type="ECO:0000313" key="3">
    <source>
        <dbReference type="EMBL" id="KRN75258.1"/>
    </source>
</evidence>
<dbReference type="AlphaFoldDB" id="A0A0R2JLF7"/>
<reference evidence="3 4" key="1">
    <citation type="journal article" date="2015" name="Genome Announc.">
        <title>Expanding the biotechnology potential of lactobacilli through comparative genomics of 213 strains and associated genera.</title>
        <authorList>
            <person name="Sun Z."/>
            <person name="Harris H.M."/>
            <person name="McCann A."/>
            <person name="Guo C."/>
            <person name="Argimon S."/>
            <person name="Zhang W."/>
            <person name="Yang X."/>
            <person name="Jeffery I.B."/>
            <person name="Cooney J.C."/>
            <person name="Kagawa T.F."/>
            <person name="Liu W."/>
            <person name="Song Y."/>
            <person name="Salvetti E."/>
            <person name="Wrobel A."/>
            <person name="Rasinkangas P."/>
            <person name="Parkhill J."/>
            <person name="Rea M.C."/>
            <person name="O'Sullivan O."/>
            <person name="Ritari J."/>
            <person name="Douillard F.P."/>
            <person name="Paul Ross R."/>
            <person name="Yang R."/>
            <person name="Briner A.E."/>
            <person name="Felis G.E."/>
            <person name="de Vos W.M."/>
            <person name="Barrangou R."/>
            <person name="Klaenhammer T.R."/>
            <person name="Caufield P.W."/>
            <person name="Cui Y."/>
            <person name="Zhang H."/>
            <person name="O'Toole P.W."/>
        </authorList>
    </citation>
    <scope>NUCLEOTIDE SEQUENCE [LARGE SCALE GENOMIC DNA]</scope>
    <source>
        <strain evidence="3 4">DSM 20593</strain>
    </source>
</reference>
<feature type="domain" description="LiaF transmembrane" evidence="2">
    <location>
        <begin position="2"/>
        <end position="91"/>
    </location>
</feature>
<comment type="caution">
    <text evidence="3">The sequence shown here is derived from an EMBL/GenBank/DDBJ whole genome shotgun (WGS) entry which is preliminary data.</text>
</comment>
<feature type="transmembrane region" description="Helical" evidence="1">
    <location>
        <begin position="47"/>
        <end position="64"/>
    </location>
</feature>
<sequence>MAAIVLVTKELGWLDGLGPGWVINPWSLIATLLLGALIIASLAHRSLIGTIFPIAFLAILYSRPLGIESLVPWTILGAAFLLTIGFAILRPHYGHPWHYHHHHDQYMEEQTFVYDETGQTDEIINISTQMGNTVRYLQAQNIKVVNVANNMGTTKIYFDHAQLAETATLNLDNMMGTVELYLPAEWKIDNEINLVLSTISERGMRRGQPSQVLRLQGRSSVGNVVIVYI</sequence>
<evidence type="ECO:0000313" key="4">
    <source>
        <dbReference type="Proteomes" id="UP000051655"/>
    </source>
</evidence>
<feature type="transmembrane region" description="Helical" evidence="1">
    <location>
        <begin position="70"/>
        <end position="89"/>
    </location>
</feature>
<keyword evidence="4" id="KW-1185">Reference proteome</keyword>
<keyword evidence="1" id="KW-0812">Transmembrane</keyword>
<name>A0A0R2JLF7_9LACO</name>
<dbReference type="InterPro" id="IPR054331">
    <property type="entry name" value="LiaF_TM"/>
</dbReference>
<protein>
    <recommendedName>
        <fullName evidence="2">LiaF transmembrane domain-containing protein</fullName>
    </recommendedName>
</protein>
<gene>
    <name evidence="3" type="ORF">IV73_GL000419</name>
</gene>
<organism evidence="3 4">
    <name type="scientific">Weissella kandleri</name>
    <dbReference type="NCBI Taxonomy" id="1616"/>
    <lineage>
        <taxon>Bacteria</taxon>
        <taxon>Bacillati</taxon>
        <taxon>Bacillota</taxon>
        <taxon>Bacilli</taxon>
        <taxon>Lactobacillales</taxon>
        <taxon>Lactobacillaceae</taxon>
        <taxon>Weissella</taxon>
    </lineage>
</organism>
<evidence type="ECO:0000259" key="2">
    <source>
        <dbReference type="Pfam" id="PF22570"/>
    </source>
</evidence>
<feature type="transmembrane region" description="Helical" evidence="1">
    <location>
        <begin position="20"/>
        <end position="40"/>
    </location>
</feature>
<dbReference type="Pfam" id="PF22570">
    <property type="entry name" value="LiaF-TM"/>
    <property type="match status" value="1"/>
</dbReference>
<dbReference type="PATRIC" id="fig|1616.3.peg.433"/>
<accession>A0A0R2JLF7</accession>
<dbReference type="EMBL" id="JQBP01000002">
    <property type="protein sequence ID" value="KRN75258.1"/>
    <property type="molecule type" value="Genomic_DNA"/>
</dbReference>
<keyword evidence="1" id="KW-0472">Membrane</keyword>
<dbReference type="STRING" id="1616.IV73_GL000419"/>
<evidence type="ECO:0000256" key="1">
    <source>
        <dbReference type="SAM" id="Phobius"/>
    </source>
</evidence>
<proteinExistence type="predicted"/>
<dbReference type="Proteomes" id="UP000051655">
    <property type="component" value="Unassembled WGS sequence"/>
</dbReference>
<keyword evidence="1" id="KW-1133">Transmembrane helix</keyword>